<gene>
    <name evidence="1" type="ORF">PECAL_4P14620</name>
</gene>
<dbReference type="EMBL" id="CAKKNE010000004">
    <property type="protein sequence ID" value="CAH0374192.1"/>
    <property type="molecule type" value="Genomic_DNA"/>
</dbReference>
<accession>A0A8J2STN0</accession>
<organism evidence="1 2">
    <name type="scientific">Pelagomonas calceolata</name>
    <dbReference type="NCBI Taxonomy" id="35677"/>
    <lineage>
        <taxon>Eukaryota</taxon>
        <taxon>Sar</taxon>
        <taxon>Stramenopiles</taxon>
        <taxon>Ochrophyta</taxon>
        <taxon>Pelagophyceae</taxon>
        <taxon>Pelagomonadales</taxon>
        <taxon>Pelagomonadaceae</taxon>
        <taxon>Pelagomonas</taxon>
    </lineage>
</organism>
<keyword evidence="2" id="KW-1185">Reference proteome</keyword>
<dbReference type="SUPFAM" id="SSF52540">
    <property type="entry name" value="P-loop containing nucleoside triphosphate hydrolases"/>
    <property type="match status" value="1"/>
</dbReference>
<dbReference type="AlphaFoldDB" id="A0A8J2STN0"/>
<proteinExistence type="predicted"/>
<dbReference type="Proteomes" id="UP000789595">
    <property type="component" value="Unassembled WGS sequence"/>
</dbReference>
<comment type="caution">
    <text evidence="1">The sequence shown here is derived from an EMBL/GenBank/DDBJ whole genome shotgun (WGS) entry which is preliminary data.</text>
</comment>
<dbReference type="OrthoDB" id="275177at2759"/>
<dbReference type="Pfam" id="PF08477">
    <property type="entry name" value="Roc"/>
    <property type="match status" value="1"/>
</dbReference>
<reference evidence="1" key="1">
    <citation type="submission" date="2021-11" db="EMBL/GenBank/DDBJ databases">
        <authorList>
            <consortium name="Genoscope - CEA"/>
            <person name="William W."/>
        </authorList>
    </citation>
    <scope>NUCLEOTIDE SEQUENCE</scope>
</reference>
<protein>
    <submittedName>
        <fullName evidence="1">Uncharacterized protein</fullName>
    </submittedName>
</protein>
<name>A0A8J2STN0_9STRA</name>
<dbReference type="InterPro" id="IPR027417">
    <property type="entry name" value="P-loop_NTPase"/>
</dbReference>
<sequence>MAEEKGPTAPPGLKIVVVGPTQGGKTTVSNYIASDEAVDFEYPFEYNATVGVRILECERNLGGPATPVEVWDVGGSTDYEGCWPAIMHDAHGVVLVYNPEQEGQVSESGAWYEYFVQNNDLPDEACVVFAFAPNAQRGTRQRVSPKIEHLNVVNISLDDGSLVKTQFERFLKAAKARKDSGGGGGEAKGAEYK</sequence>
<dbReference type="Gene3D" id="3.40.50.300">
    <property type="entry name" value="P-loop containing nucleotide triphosphate hydrolases"/>
    <property type="match status" value="1"/>
</dbReference>
<evidence type="ECO:0000313" key="1">
    <source>
        <dbReference type="EMBL" id="CAH0374192.1"/>
    </source>
</evidence>
<evidence type="ECO:0000313" key="2">
    <source>
        <dbReference type="Proteomes" id="UP000789595"/>
    </source>
</evidence>